<gene>
    <name evidence="1" type="ORF">CA983_44370</name>
</gene>
<reference evidence="1 2" key="1">
    <citation type="submission" date="2017-05" db="EMBL/GenBank/DDBJ databases">
        <title>Biotechnological potential of actinobacteria isolated from South African environments.</title>
        <authorList>
            <person name="Le Roes-Hill M."/>
            <person name="Prins A."/>
            <person name="Durrell K.A."/>
        </authorList>
    </citation>
    <scope>NUCLEOTIDE SEQUENCE [LARGE SCALE GENOMIC DNA]</scope>
    <source>
        <strain evidence="1 2">HMC13</strain>
    </source>
</reference>
<comment type="caution">
    <text evidence="1">The sequence shown here is derived from an EMBL/GenBank/DDBJ whole genome shotgun (WGS) entry which is preliminary data.</text>
</comment>
<keyword evidence="2" id="KW-1185">Reference proteome</keyword>
<dbReference type="Proteomes" id="UP000195105">
    <property type="component" value="Unassembled WGS sequence"/>
</dbReference>
<name>A0A243Q368_9ACTN</name>
<dbReference type="AlphaFoldDB" id="A0A243Q368"/>
<evidence type="ECO:0000313" key="2">
    <source>
        <dbReference type="Proteomes" id="UP000195105"/>
    </source>
</evidence>
<accession>A0A243Q368</accession>
<proteinExistence type="predicted"/>
<dbReference type="EMBL" id="NGFN01000819">
    <property type="protein sequence ID" value="OUC75525.1"/>
    <property type="molecule type" value="Genomic_DNA"/>
</dbReference>
<evidence type="ECO:0000313" key="1">
    <source>
        <dbReference type="EMBL" id="OUC75525.1"/>
    </source>
</evidence>
<sequence length="124" mass="13109">MHAAVLERVVRARTPRTPAGTEANGTHVGRHGAGLVVAQPGRLLVAQPRRLAAGSWAGQAPGRYRPPNGTVRRRHPSAWWCRPAGPGVAWRGWPGVLVEGMAYGWAAPTPRTAPVGLTAPPARP</sequence>
<organism evidence="1 2">
    <name type="scientific">Streptomyces swartbergensis</name>
    <dbReference type="NCBI Taxonomy" id="487165"/>
    <lineage>
        <taxon>Bacteria</taxon>
        <taxon>Bacillati</taxon>
        <taxon>Actinomycetota</taxon>
        <taxon>Actinomycetes</taxon>
        <taxon>Kitasatosporales</taxon>
        <taxon>Streptomycetaceae</taxon>
        <taxon>Streptomyces</taxon>
    </lineage>
</organism>
<protein>
    <submittedName>
        <fullName evidence="1">Uncharacterized protein</fullName>
    </submittedName>
</protein>